<dbReference type="SUPFAM" id="SSF51735">
    <property type="entry name" value="NAD(P)-binding Rossmann-fold domains"/>
    <property type="match status" value="1"/>
</dbReference>
<reference evidence="1 2" key="1">
    <citation type="submission" date="2020-03" db="EMBL/GenBank/DDBJ databases">
        <title>Soil Listeria distribution.</title>
        <authorList>
            <person name="Liao J."/>
            <person name="Wiedmann M."/>
        </authorList>
    </citation>
    <scope>NUCLEOTIDE SEQUENCE [LARGE SCALE GENOMIC DNA]</scope>
    <source>
        <strain evidence="1 2">FSL L7-1645</strain>
    </source>
</reference>
<proteinExistence type="predicted"/>
<dbReference type="Proteomes" id="UP000571128">
    <property type="component" value="Unassembled WGS sequence"/>
</dbReference>
<evidence type="ECO:0000313" key="2">
    <source>
        <dbReference type="Proteomes" id="UP000571128"/>
    </source>
</evidence>
<sequence>MQEIASKGICLNAAAPGYIGADMTQALPDGWREKIKKQIPLEYIVAPRDVVKIVTFLWRWWIFILLDKLSK</sequence>
<gene>
    <name evidence="1" type="ORF">HB844_01945</name>
</gene>
<organism evidence="1 2">
    <name type="scientific">Listeria fleischmannii</name>
    <dbReference type="NCBI Taxonomy" id="1069827"/>
    <lineage>
        <taxon>Bacteria</taxon>
        <taxon>Bacillati</taxon>
        <taxon>Bacillota</taxon>
        <taxon>Bacilli</taxon>
        <taxon>Bacillales</taxon>
        <taxon>Listeriaceae</taxon>
        <taxon>Listeria</taxon>
    </lineage>
</organism>
<accession>A0A841YBH2</accession>
<name>A0A841YBH2_9LIST</name>
<dbReference type="AlphaFoldDB" id="A0A841YBH2"/>
<comment type="caution">
    <text evidence="1">The sequence shown here is derived from an EMBL/GenBank/DDBJ whole genome shotgun (WGS) entry which is preliminary data.</text>
</comment>
<evidence type="ECO:0000313" key="1">
    <source>
        <dbReference type="EMBL" id="MBC1397623.1"/>
    </source>
</evidence>
<dbReference type="Gene3D" id="3.40.50.720">
    <property type="entry name" value="NAD(P)-binding Rossmann-like Domain"/>
    <property type="match status" value="1"/>
</dbReference>
<dbReference type="InterPro" id="IPR036291">
    <property type="entry name" value="NAD(P)-bd_dom_sf"/>
</dbReference>
<protein>
    <submittedName>
        <fullName evidence="1">SDR family oxidoreductase</fullName>
    </submittedName>
</protein>
<dbReference type="EMBL" id="JAARPY010000002">
    <property type="protein sequence ID" value="MBC1397623.1"/>
    <property type="molecule type" value="Genomic_DNA"/>
</dbReference>